<sequence length="81" mass="9762">MFQWMELRQERRFDHENISFDFEPIAELRQEDRTAKSILRDEEKEPESRRAWEQFQTKLDVNASLAIRQMKRVALGLTAPP</sequence>
<dbReference type="AlphaFoldDB" id="V4QZI3"/>
<dbReference type="EMBL" id="AWXZ01000025">
    <property type="protein sequence ID" value="ESR25172.1"/>
    <property type="molecule type" value="Genomic_DNA"/>
</dbReference>
<evidence type="ECO:0000313" key="2">
    <source>
        <dbReference type="Proteomes" id="UP000017819"/>
    </source>
</evidence>
<gene>
    <name evidence="1" type="ORF">N177_1918</name>
</gene>
<organism evidence="1 2">
    <name type="scientific">Lutibaculum baratangense AMV1</name>
    <dbReference type="NCBI Taxonomy" id="631454"/>
    <lineage>
        <taxon>Bacteria</taxon>
        <taxon>Pseudomonadati</taxon>
        <taxon>Pseudomonadota</taxon>
        <taxon>Alphaproteobacteria</taxon>
        <taxon>Hyphomicrobiales</taxon>
        <taxon>Tepidamorphaceae</taxon>
        <taxon>Lutibaculum</taxon>
    </lineage>
</organism>
<evidence type="ECO:0000313" key="1">
    <source>
        <dbReference type="EMBL" id="ESR25172.1"/>
    </source>
</evidence>
<name>V4QZI3_9HYPH</name>
<keyword evidence="2" id="KW-1185">Reference proteome</keyword>
<comment type="caution">
    <text evidence="1">The sequence shown here is derived from an EMBL/GenBank/DDBJ whole genome shotgun (WGS) entry which is preliminary data.</text>
</comment>
<protein>
    <submittedName>
        <fullName evidence="1">Uncharacterized protein</fullName>
    </submittedName>
</protein>
<reference evidence="1 2" key="1">
    <citation type="journal article" date="2014" name="Genome Announc.">
        <title>Draft Genome Sequence of Lutibaculum baratangense Strain AMV1T, Isolated from a Mud Volcano in Andamans, India.</title>
        <authorList>
            <person name="Singh A."/>
            <person name="Sreenivas A."/>
            <person name="Sathyanarayana Reddy G."/>
            <person name="Pinnaka A.K."/>
            <person name="Shivaji S."/>
        </authorList>
    </citation>
    <scope>NUCLEOTIDE SEQUENCE [LARGE SCALE GENOMIC DNA]</scope>
    <source>
        <strain evidence="1 2">AMV1</strain>
    </source>
</reference>
<accession>V4QZI3</accession>
<proteinExistence type="predicted"/>
<dbReference type="Proteomes" id="UP000017819">
    <property type="component" value="Unassembled WGS sequence"/>
</dbReference>
<dbReference type="STRING" id="631454.N177_1918"/>